<dbReference type="CDD" id="cd03116">
    <property type="entry name" value="MobB"/>
    <property type="match status" value="1"/>
</dbReference>
<protein>
    <submittedName>
        <fullName evidence="2">Molybdopterin-guanine dinucleotide biosynthesis protein B</fullName>
    </submittedName>
</protein>
<evidence type="ECO:0000313" key="3">
    <source>
        <dbReference type="Proteomes" id="UP000811282"/>
    </source>
</evidence>
<proteinExistence type="predicted"/>
<name>A0ABS5YBN3_9GAMM</name>
<dbReference type="Gene3D" id="3.40.50.300">
    <property type="entry name" value="P-loop containing nucleotide triphosphate hydrolases"/>
    <property type="match status" value="1"/>
</dbReference>
<comment type="caution">
    <text evidence="2">The sequence shown here is derived from an EMBL/GenBank/DDBJ whole genome shotgun (WGS) entry which is preliminary data.</text>
</comment>
<dbReference type="PANTHER" id="PTHR40072">
    <property type="entry name" value="MOLYBDOPTERIN-GUANINE DINUCLEOTIDE BIOSYNTHESIS ADAPTER PROTEIN-RELATED"/>
    <property type="match status" value="1"/>
</dbReference>
<keyword evidence="3" id="KW-1185">Reference proteome</keyword>
<gene>
    <name evidence="2" type="primary">mobB</name>
    <name evidence="2" type="ORF">JZM24_07040</name>
</gene>
<accession>A0ABS5YBN3</accession>
<dbReference type="EMBL" id="JAFJYC010000001">
    <property type="protein sequence ID" value="MBT9431955.1"/>
    <property type="molecule type" value="Genomic_DNA"/>
</dbReference>
<dbReference type="NCBIfam" id="TIGR00176">
    <property type="entry name" value="mobB"/>
    <property type="match status" value="1"/>
</dbReference>
<sequence length="180" mass="19959">MPCGHTDCCHEPFPLPLLAVAAYSGTGKTTLFQQLIPLLDQYGLRVGIIKHTHHKMDVDTPSKDSYMLRKAGARQTMVASSTRWALMTENVPAQMPSLAWLAEQMDPSLLDLILVEGFKHESVNKIALHRSATGQDWRTLIDSHVIAIASNVRLDSALPQLDINQPADIARFIVDWLAHA</sequence>
<organism evidence="2 3">
    <name type="scientific">Candidatus Sodalis endolongispinus</name>
    <dbReference type="NCBI Taxonomy" id="2812662"/>
    <lineage>
        <taxon>Bacteria</taxon>
        <taxon>Pseudomonadati</taxon>
        <taxon>Pseudomonadota</taxon>
        <taxon>Gammaproteobacteria</taxon>
        <taxon>Enterobacterales</taxon>
        <taxon>Bruguierivoracaceae</taxon>
        <taxon>Sodalis</taxon>
    </lineage>
</organism>
<evidence type="ECO:0000313" key="2">
    <source>
        <dbReference type="EMBL" id="MBT9431955.1"/>
    </source>
</evidence>
<dbReference type="NCBIfam" id="NF008021">
    <property type="entry name" value="PRK10751.1"/>
    <property type="match status" value="1"/>
</dbReference>
<dbReference type="InterPro" id="IPR004435">
    <property type="entry name" value="MobB_dom"/>
</dbReference>
<dbReference type="Pfam" id="PF03205">
    <property type="entry name" value="MobB"/>
    <property type="match status" value="1"/>
</dbReference>
<reference evidence="2 3" key="1">
    <citation type="journal article" date="2021" name="Genome Biol. Evol.">
        <title>The evolution of interdependence in a four-way mealybug symbiosis.</title>
        <authorList>
            <person name="Garber A.I."/>
            <person name="Kupper M."/>
            <person name="Laetsch D.R."/>
            <person name="Weldon S.R."/>
            <person name="Ladinsky M.S."/>
            <person name="Bjorkman P.J."/>
            <person name="McCutcheon J.P."/>
        </authorList>
    </citation>
    <scope>NUCLEOTIDE SEQUENCE [LARGE SCALE GENOMIC DNA]</scope>
    <source>
        <strain evidence="2">SOD</strain>
    </source>
</reference>
<dbReference type="Proteomes" id="UP000811282">
    <property type="component" value="Unassembled WGS sequence"/>
</dbReference>
<dbReference type="InterPro" id="IPR052539">
    <property type="entry name" value="MGD_biosynthesis_adapter"/>
</dbReference>
<feature type="domain" description="Molybdopterin-guanine dinucleotide biosynthesis protein B (MobB)" evidence="1">
    <location>
        <begin position="18"/>
        <end position="151"/>
    </location>
</feature>
<evidence type="ECO:0000259" key="1">
    <source>
        <dbReference type="Pfam" id="PF03205"/>
    </source>
</evidence>
<dbReference type="SUPFAM" id="SSF52540">
    <property type="entry name" value="P-loop containing nucleoside triphosphate hydrolases"/>
    <property type="match status" value="1"/>
</dbReference>
<dbReference type="InterPro" id="IPR027417">
    <property type="entry name" value="P-loop_NTPase"/>
</dbReference>
<dbReference type="PANTHER" id="PTHR40072:SF1">
    <property type="entry name" value="MOLYBDOPTERIN-GUANINE DINUCLEOTIDE BIOSYNTHESIS ADAPTER PROTEIN"/>
    <property type="match status" value="1"/>
</dbReference>